<protein>
    <submittedName>
        <fullName evidence="1">Uncharacterized protein</fullName>
    </submittedName>
</protein>
<dbReference type="EMBL" id="JADNRY010000847">
    <property type="protein sequence ID" value="KAF9025839.1"/>
    <property type="molecule type" value="Genomic_DNA"/>
</dbReference>
<keyword evidence="2" id="KW-1185">Reference proteome</keyword>
<proteinExistence type="predicted"/>
<organism evidence="1 2">
    <name type="scientific">Rhodocollybia butyracea</name>
    <dbReference type="NCBI Taxonomy" id="206335"/>
    <lineage>
        <taxon>Eukaryota</taxon>
        <taxon>Fungi</taxon>
        <taxon>Dikarya</taxon>
        <taxon>Basidiomycota</taxon>
        <taxon>Agaricomycotina</taxon>
        <taxon>Agaricomycetes</taxon>
        <taxon>Agaricomycetidae</taxon>
        <taxon>Agaricales</taxon>
        <taxon>Marasmiineae</taxon>
        <taxon>Omphalotaceae</taxon>
        <taxon>Rhodocollybia</taxon>
    </lineage>
</organism>
<dbReference type="Proteomes" id="UP000772434">
    <property type="component" value="Unassembled WGS sequence"/>
</dbReference>
<accession>A0A9P5TVY9</accession>
<gene>
    <name evidence="1" type="ORF">BDP27DRAFT_1437749</name>
</gene>
<sequence length="195" mass="21186">MFKGPCGGFWELDLLAIGNWASHMSQGNATLSKPPLTPFFDYNRCKLPLTTTSCLPQGESIAAPMRTPITAPMQAPATAPSLMEFLVAQSMQCQQAMQHMQMQQMQFMMYMEHISSSSSILSSTSSWPSWSCAVTYESYGILGIWACPLPVKALEDSLGKLGFAQVCPGAPGEHLGNTWANLGKPRLALGLPRIP</sequence>
<name>A0A9P5TVY9_9AGAR</name>
<dbReference type="OrthoDB" id="3069791at2759"/>
<evidence type="ECO:0000313" key="1">
    <source>
        <dbReference type="EMBL" id="KAF9025839.1"/>
    </source>
</evidence>
<reference evidence="1" key="1">
    <citation type="submission" date="2020-11" db="EMBL/GenBank/DDBJ databases">
        <authorList>
            <consortium name="DOE Joint Genome Institute"/>
            <person name="Ahrendt S."/>
            <person name="Riley R."/>
            <person name="Andreopoulos W."/>
            <person name="Labutti K."/>
            <person name="Pangilinan J."/>
            <person name="Ruiz-Duenas F.J."/>
            <person name="Barrasa J.M."/>
            <person name="Sanchez-Garcia M."/>
            <person name="Camarero S."/>
            <person name="Miyauchi S."/>
            <person name="Serrano A."/>
            <person name="Linde D."/>
            <person name="Babiker R."/>
            <person name="Drula E."/>
            <person name="Ayuso-Fernandez I."/>
            <person name="Pacheco R."/>
            <person name="Padilla G."/>
            <person name="Ferreira P."/>
            <person name="Barriuso J."/>
            <person name="Kellner H."/>
            <person name="Castanera R."/>
            <person name="Alfaro M."/>
            <person name="Ramirez L."/>
            <person name="Pisabarro A.G."/>
            <person name="Kuo A."/>
            <person name="Tritt A."/>
            <person name="Lipzen A."/>
            <person name="He G."/>
            <person name="Yan M."/>
            <person name="Ng V."/>
            <person name="Cullen D."/>
            <person name="Martin F."/>
            <person name="Rosso M.-N."/>
            <person name="Henrissat B."/>
            <person name="Hibbett D."/>
            <person name="Martinez A.T."/>
            <person name="Grigoriev I.V."/>
        </authorList>
    </citation>
    <scope>NUCLEOTIDE SEQUENCE</scope>
    <source>
        <strain evidence="1">AH 40177</strain>
    </source>
</reference>
<dbReference type="AlphaFoldDB" id="A0A9P5TVY9"/>
<evidence type="ECO:0000313" key="2">
    <source>
        <dbReference type="Proteomes" id="UP000772434"/>
    </source>
</evidence>
<comment type="caution">
    <text evidence="1">The sequence shown here is derived from an EMBL/GenBank/DDBJ whole genome shotgun (WGS) entry which is preliminary data.</text>
</comment>